<name>M2M0R7_BAUPA</name>
<dbReference type="HOGENOM" id="CLU_1731099_0_0_1"/>
<evidence type="ECO:0000313" key="3">
    <source>
        <dbReference type="Proteomes" id="UP000011761"/>
    </source>
</evidence>
<organism evidence="2 3">
    <name type="scientific">Baudoinia panamericana (strain UAMH 10762)</name>
    <name type="common">Angels' share fungus</name>
    <name type="synonym">Baudoinia compniacensis (strain UAMH 10762)</name>
    <dbReference type="NCBI Taxonomy" id="717646"/>
    <lineage>
        <taxon>Eukaryota</taxon>
        <taxon>Fungi</taxon>
        <taxon>Dikarya</taxon>
        <taxon>Ascomycota</taxon>
        <taxon>Pezizomycotina</taxon>
        <taxon>Dothideomycetes</taxon>
        <taxon>Dothideomycetidae</taxon>
        <taxon>Mycosphaerellales</taxon>
        <taxon>Teratosphaeriaceae</taxon>
        <taxon>Baudoinia</taxon>
    </lineage>
</organism>
<dbReference type="RefSeq" id="XP_007671792.1">
    <property type="nucleotide sequence ID" value="XM_007673602.1"/>
</dbReference>
<keyword evidence="1" id="KW-0732">Signal</keyword>
<protein>
    <submittedName>
        <fullName evidence="2">Uncharacterized protein</fullName>
    </submittedName>
</protein>
<dbReference type="GeneID" id="19109471"/>
<dbReference type="KEGG" id="bcom:BAUCODRAFT_175725"/>
<feature type="chain" id="PRO_5004021487" evidence="1">
    <location>
        <begin position="20"/>
        <end position="151"/>
    </location>
</feature>
<accession>M2M0R7</accession>
<feature type="signal peptide" evidence="1">
    <location>
        <begin position="1"/>
        <end position="19"/>
    </location>
</feature>
<dbReference type="AlphaFoldDB" id="M2M0R7"/>
<dbReference type="EMBL" id="KB445550">
    <property type="protein sequence ID" value="EMD00608.1"/>
    <property type="molecule type" value="Genomic_DNA"/>
</dbReference>
<dbReference type="Proteomes" id="UP000011761">
    <property type="component" value="Unassembled WGS sequence"/>
</dbReference>
<keyword evidence="3" id="KW-1185">Reference proteome</keyword>
<sequence length="151" mass="16388">MRLDLIALLATVGATIVHAVPVGYQQAQQVVIVGEAYVVQLQAYVLQWNTPAAQLQFNKIQSQLTNMGMYLGEITDATCIDTPEYGTDKGVTAISTQADVVSMLTQMQVDLIELSAGIVKLDIELAVLSWQSAQNDLYSCYSYIFSSSSTA</sequence>
<dbReference type="OrthoDB" id="10387131at2759"/>
<gene>
    <name evidence="2" type="ORF">BAUCODRAFT_175725</name>
</gene>
<proteinExistence type="predicted"/>
<evidence type="ECO:0000256" key="1">
    <source>
        <dbReference type="SAM" id="SignalP"/>
    </source>
</evidence>
<reference evidence="2 3" key="1">
    <citation type="journal article" date="2012" name="PLoS Pathog.">
        <title>Diverse lifestyles and strategies of plant pathogenesis encoded in the genomes of eighteen Dothideomycetes fungi.</title>
        <authorList>
            <person name="Ohm R.A."/>
            <person name="Feau N."/>
            <person name="Henrissat B."/>
            <person name="Schoch C.L."/>
            <person name="Horwitz B.A."/>
            <person name="Barry K.W."/>
            <person name="Condon B.J."/>
            <person name="Copeland A.C."/>
            <person name="Dhillon B."/>
            <person name="Glaser F."/>
            <person name="Hesse C.N."/>
            <person name="Kosti I."/>
            <person name="LaButti K."/>
            <person name="Lindquist E.A."/>
            <person name="Lucas S."/>
            <person name="Salamov A.A."/>
            <person name="Bradshaw R.E."/>
            <person name="Ciuffetti L."/>
            <person name="Hamelin R.C."/>
            <person name="Kema G.H.J."/>
            <person name="Lawrence C."/>
            <person name="Scott J.A."/>
            <person name="Spatafora J.W."/>
            <person name="Turgeon B.G."/>
            <person name="de Wit P.J.G.M."/>
            <person name="Zhong S."/>
            <person name="Goodwin S.B."/>
            <person name="Grigoriev I.V."/>
        </authorList>
    </citation>
    <scope>NUCLEOTIDE SEQUENCE [LARGE SCALE GENOMIC DNA]</scope>
    <source>
        <strain evidence="2 3">UAMH 10762</strain>
    </source>
</reference>
<evidence type="ECO:0000313" key="2">
    <source>
        <dbReference type="EMBL" id="EMD00608.1"/>
    </source>
</evidence>